<keyword evidence="2" id="KW-1185">Reference proteome</keyword>
<evidence type="ECO:0000313" key="2">
    <source>
        <dbReference type="Proteomes" id="UP000029549"/>
    </source>
</evidence>
<dbReference type="Proteomes" id="UP000029549">
    <property type="component" value="Unassembled WGS sequence"/>
</dbReference>
<dbReference type="AlphaFoldDB" id="A0A0E3BYI1"/>
<gene>
    <name evidence="1" type="ORF">P608_16810</name>
</gene>
<proteinExistence type="predicted"/>
<protein>
    <submittedName>
        <fullName evidence="1">Uncharacterized protein</fullName>
    </submittedName>
</protein>
<organism evidence="1 2">
    <name type="scientific">Comamonas thiooxydans</name>
    <dbReference type="NCBI Taxonomy" id="363952"/>
    <lineage>
        <taxon>Bacteria</taxon>
        <taxon>Pseudomonadati</taxon>
        <taxon>Pseudomonadota</taxon>
        <taxon>Betaproteobacteria</taxon>
        <taxon>Burkholderiales</taxon>
        <taxon>Comamonadaceae</taxon>
        <taxon>Comamonas</taxon>
    </lineage>
</organism>
<name>A0A0E3BYI1_9BURK</name>
<dbReference type="EMBL" id="AWTP01000122">
    <property type="protein sequence ID" value="KGH08824.1"/>
    <property type="molecule type" value="Genomic_DNA"/>
</dbReference>
<reference evidence="1 2" key="1">
    <citation type="submission" date="2013-09" db="EMBL/GenBank/DDBJ databases">
        <title>High correlation between genotypes and phenotypes of environmental bacteria Comamonas testosteroni strains.</title>
        <authorList>
            <person name="Liu L."/>
            <person name="Zhu W."/>
            <person name="Xia X."/>
            <person name="Xu B."/>
            <person name="Luo M."/>
            <person name="Wang G."/>
        </authorList>
    </citation>
    <scope>NUCLEOTIDE SEQUENCE [LARGE SCALE GENOMIC DNA]</scope>
    <source>
        <strain evidence="1 2">DF2</strain>
    </source>
</reference>
<accession>A0A0E3BYI1</accession>
<sequence length="81" mass="8722">MFTQADQHGLVQLLPDTSDIPVAQAPPASHAAAVSKGLGKVFPWDACLQHEQDAVEGGFVADRELARTAFGRRHEGWDKGL</sequence>
<evidence type="ECO:0000313" key="1">
    <source>
        <dbReference type="EMBL" id="KGH08824.1"/>
    </source>
</evidence>
<comment type="caution">
    <text evidence="1">The sequence shown here is derived from an EMBL/GenBank/DDBJ whole genome shotgun (WGS) entry which is preliminary data.</text>
</comment>